<reference evidence="2 3" key="1">
    <citation type="journal article" date="2023" name="Sci. Data">
        <title>Genome assembly of the Korean intertidal mud-creeper Batillaria attramentaria.</title>
        <authorList>
            <person name="Patra A.K."/>
            <person name="Ho P.T."/>
            <person name="Jun S."/>
            <person name="Lee S.J."/>
            <person name="Kim Y."/>
            <person name="Won Y.J."/>
        </authorList>
    </citation>
    <scope>NUCLEOTIDE SEQUENCE [LARGE SCALE GENOMIC DNA]</scope>
    <source>
        <strain evidence="2">Wonlab-2016</strain>
    </source>
</reference>
<keyword evidence="1" id="KW-0732">Signal</keyword>
<feature type="chain" id="PRO_5044824024" description="Secreted protein" evidence="1">
    <location>
        <begin position="22"/>
        <end position="137"/>
    </location>
</feature>
<protein>
    <recommendedName>
        <fullName evidence="4">Secreted protein</fullName>
    </recommendedName>
</protein>
<evidence type="ECO:0000256" key="1">
    <source>
        <dbReference type="SAM" id="SignalP"/>
    </source>
</evidence>
<proteinExistence type="predicted"/>
<evidence type="ECO:0000313" key="2">
    <source>
        <dbReference type="EMBL" id="KAK7493010.1"/>
    </source>
</evidence>
<comment type="caution">
    <text evidence="2">The sequence shown here is derived from an EMBL/GenBank/DDBJ whole genome shotgun (WGS) entry which is preliminary data.</text>
</comment>
<gene>
    <name evidence="2" type="ORF">BaRGS_00015740</name>
</gene>
<dbReference type="Proteomes" id="UP001519460">
    <property type="component" value="Unassembled WGS sequence"/>
</dbReference>
<evidence type="ECO:0000313" key="3">
    <source>
        <dbReference type="Proteomes" id="UP001519460"/>
    </source>
</evidence>
<name>A0ABD0L0N9_9CAEN</name>
<accession>A0ABD0L0N9</accession>
<dbReference type="AlphaFoldDB" id="A0ABD0L0N9"/>
<dbReference type="EMBL" id="JACVVK020000097">
    <property type="protein sequence ID" value="KAK7493010.1"/>
    <property type="molecule type" value="Genomic_DNA"/>
</dbReference>
<evidence type="ECO:0008006" key="4">
    <source>
        <dbReference type="Google" id="ProtNLM"/>
    </source>
</evidence>
<sequence length="137" mass="14680">MATFVCLGHSCLSCLQLSVLTTVICSGRSCLPWPQLSGLATVVCPDYNCLSWPHMSILAVVYSGHSHVSSCPGDSFLPSPQLSVLLFWSQLSALATVVCPSGAFVPRLPLTHKLCCLVTIVYPRVDSLPPFDELASD</sequence>
<feature type="signal peptide" evidence="1">
    <location>
        <begin position="1"/>
        <end position="21"/>
    </location>
</feature>
<organism evidence="2 3">
    <name type="scientific">Batillaria attramentaria</name>
    <dbReference type="NCBI Taxonomy" id="370345"/>
    <lineage>
        <taxon>Eukaryota</taxon>
        <taxon>Metazoa</taxon>
        <taxon>Spiralia</taxon>
        <taxon>Lophotrochozoa</taxon>
        <taxon>Mollusca</taxon>
        <taxon>Gastropoda</taxon>
        <taxon>Caenogastropoda</taxon>
        <taxon>Sorbeoconcha</taxon>
        <taxon>Cerithioidea</taxon>
        <taxon>Batillariidae</taxon>
        <taxon>Batillaria</taxon>
    </lineage>
</organism>
<keyword evidence="3" id="KW-1185">Reference proteome</keyword>